<proteinExistence type="inferred from homology"/>
<dbReference type="NCBIfam" id="TIGR02937">
    <property type="entry name" value="sigma70-ECF"/>
    <property type="match status" value="1"/>
</dbReference>
<evidence type="ECO:0000256" key="1">
    <source>
        <dbReference type="ARBA" id="ARBA00010641"/>
    </source>
</evidence>
<comment type="similarity">
    <text evidence="1">Belongs to the sigma-70 factor family. ECF subfamily.</text>
</comment>
<protein>
    <submittedName>
        <fullName evidence="7">Sigma-70 family RNA polymerase sigma factor</fullName>
    </submittedName>
</protein>
<evidence type="ECO:0000313" key="9">
    <source>
        <dbReference type="Proteomes" id="UP000726105"/>
    </source>
</evidence>
<dbReference type="InterPro" id="IPR014284">
    <property type="entry name" value="RNA_pol_sigma-70_dom"/>
</dbReference>
<evidence type="ECO:0000313" key="7">
    <source>
        <dbReference type="EMBL" id="MBK7273224.1"/>
    </source>
</evidence>
<sequence>MTPSAPPTLADRAAAAFAAYREGDRERMGELVDLLTPILWHTARGQRLDQATSEDVIQTAWIRLVEGAEAIAEPQAVLAWLITTVRRESWRVLKRDGRSIPVEEFPETEPDGLLAALDPAAEAMLREDQRVLWRAVSSLSERCQALLRIIAFIDRPDYGAVSEALGMPVGSIGPTRGRCLAKLRGQLAADPTWSTP</sequence>
<dbReference type="InterPro" id="IPR013325">
    <property type="entry name" value="RNA_pol_sigma_r2"/>
</dbReference>
<dbReference type="Pfam" id="PF04542">
    <property type="entry name" value="Sigma70_r2"/>
    <property type="match status" value="1"/>
</dbReference>
<dbReference type="Gene3D" id="1.10.10.10">
    <property type="entry name" value="Winged helix-like DNA-binding domain superfamily/Winged helix DNA-binding domain"/>
    <property type="match status" value="1"/>
</dbReference>
<name>A0A935IJG5_9MICO</name>
<dbReference type="Proteomes" id="UP000886632">
    <property type="component" value="Unassembled WGS sequence"/>
</dbReference>
<evidence type="ECO:0000256" key="3">
    <source>
        <dbReference type="ARBA" id="ARBA00023082"/>
    </source>
</evidence>
<accession>A0A935IJG5</accession>
<dbReference type="InterPro" id="IPR007627">
    <property type="entry name" value="RNA_pol_sigma70_r2"/>
</dbReference>
<evidence type="ECO:0000256" key="4">
    <source>
        <dbReference type="ARBA" id="ARBA00023125"/>
    </source>
</evidence>
<dbReference type="EMBL" id="JADKGK010000005">
    <property type="protein sequence ID" value="MBL0002858.1"/>
    <property type="molecule type" value="Genomic_DNA"/>
</dbReference>
<reference evidence="7 9" key="1">
    <citation type="submission" date="2020-10" db="EMBL/GenBank/DDBJ databases">
        <title>Connecting structure to function with the recovery of over 1000 high-quality activated sludge metagenome-assembled genomes encoding full-length rRNA genes using long-read sequencing.</title>
        <authorList>
            <person name="Singleton C.M."/>
            <person name="Petriglieri F."/>
            <person name="Kristensen J.M."/>
            <person name="Kirkegaard R.H."/>
            <person name="Michaelsen T.Y."/>
            <person name="Andersen M.H."/>
            <person name="Karst S.M."/>
            <person name="Dueholm M.S."/>
            <person name="Nielsen P.H."/>
            <person name="Albertsen M."/>
        </authorList>
    </citation>
    <scope>NUCLEOTIDE SEQUENCE [LARGE SCALE GENOMIC DNA]</scope>
    <source>
        <strain evidence="7">Ega_18-Q3-R5-49_MAXAC.001</strain>
        <strain evidence="8">Ribe_18-Q3-R11-54_MAXAC.001</strain>
    </source>
</reference>
<keyword evidence="4" id="KW-0238">DNA-binding</keyword>
<dbReference type="SUPFAM" id="SSF88659">
    <property type="entry name" value="Sigma3 and sigma4 domains of RNA polymerase sigma factors"/>
    <property type="match status" value="1"/>
</dbReference>
<dbReference type="InterPro" id="IPR039425">
    <property type="entry name" value="RNA_pol_sigma-70-like"/>
</dbReference>
<dbReference type="PANTHER" id="PTHR43133:SF8">
    <property type="entry name" value="RNA POLYMERASE SIGMA FACTOR HI_1459-RELATED"/>
    <property type="match status" value="1"/>
</dbReference>
<keyword evidence="2" id="KW-0805">Transcription regulation</keyword>
<evidence type="ECO:0000256" key="5">
    <source>
        <dbReference type="ARBA" id="ARBA00023163"/>
    </source>
</evidence>
<dbReference type="Proteomes" id="UP000726105">
    <property type="component" value="Unassembled WGS sequence"/>
</dbReference>
<dbReference type="EMBL" id="JADJIB010000003">
    <property type="protein sequence ID" value="MBK7273224.1"/>
    <property type="molecule type" value="Genomic_DNA"/>
</dbReference>
<keyword evidence="5" id="KW-0804">Transcription</keyword>
<dbReference type="PANTHER" id="PTHR43133">
    <property type="entry name" value="RNA POLYMERASE ECF-TYPE SIGMA FACTO"/>
    <property type="match status" value="1"/>
</dbReference>
<dbReference type="GO" id="GO:0006352">
    <property type="term" value="P:DNA-templated transcription initiation"/>
    <property type="evidence" value="ECO:0007669"/>
    <property type="project" value="InterPro"/>
</dbReference>
<keyword evidence="3" id="KW-0731">Sigma factor</keyword>
<dbReference type="AlphaFoldDB" id="A0A935IJG5"/>
<dbReference type="InterPro" id="IPR036388">
    <property type="entry name" value="WH-like_DNA-bd_sf"/>
</dbReference>
<dbReference type="GO" id="GO:0016987">
    <property type="term" value="F:sigma factor activity"/>
    <property type="evidence" value="ECO:0007669"/>
    <property type="project" value="UniProtKB-KW"/>
</dbReference>
<comment type="caution">
    <text evidence="7">The sequence shown here is derived from an EMBL/GenBank/DDBJ whole genome shotgun (WGS) entry which is preliminary data.</text>
</comment>
<evidence type="ECO:0000259" key="6">
    <source>
        <dbReference type="Pfam" id="PF04542"/>
    </source>
</evidence>
<dbReference type="InterPro" id="IPR013324">
    <property type="entry name" value="RNA_pol_sigma_r3/r4-like"/>
</dbReference>
<dbReference type="GO" id="GO:0003677">
    <property type="term" value="F:DNA binding"/>
    <property type="evidence" value="ECO:0007669"/>
    <property type="project" value="UniProtKB-KW"/>
</dbReference>
<organism evidence="7 9">
    <name type="scientific">Candidatus Phosphoribacter hodrii</name>
    <dbReference type="NCBI Taxonomy" id="2953743"/>
    <lineage>
        <taxon>Bacteria</taxon>
        <taxon>Bacillati</taxon>
        <taxon>Actinomycetota</taxon>
        <taxon>Actinomycetes</taxon>
        <taxon>Micrococcales</taxon>
        <taxon>Dermatophilaceae</taxon>
        <taxon>Candidatus Phosphoribacter</taxon>
    </lineage>
</organism>
<evidence type="ECO:0000313" key="8">
    <source>
        <dbReference type="EMBL" id="MBL0002858.1"/>
    </source>
</evidence>
<dbReference type="Gene3D" id="1.10.1740.10">
    <property type="match status" value="1"/>
</dbReference>
<dbReference type="SUPFAM" id="SSF88946">
    <property type="entry name" value="Sigma2 domain of RNA polymerase sigma factors"/>
    <property type="match status" value="1"/>
</dbReference>
<evidence type="ECO:0000256" key="2">
    <source>
        <dbReference type="ARBA" id="ARBA00023015"/>
    </source>
</evidence>
<feature type="domain" description="RNA polymerase sigma-70 region 2" evidence="6">
    <location>
        <begin position="32"/>
        <end position="98"/>
    </location>
</feature>
<gene>
    <name evidence="7" type="ORF">IPI13_08635</name>
    <name evidence="8" type="ORF">IPP00_02295</name>
</gene>